<protein>
    <submittedName>
        <fullName evidence="4">ATPase</fullName>
    </submittedName>
</protein>
<reference evidence="4 5" key="1">
    <citation type="submission" date="2020-11" db="EMBL/GenBank/DDBJ databases">
        <title>Kefir isolates.</title>
        <authorList>
            <person name="Marcisauskas S."/>
            <person name="Kim Y."/>
            <person name="Blasche S."/>
        </authorList>
    </citation>
    <scope>NUCLEOTIDE SEQUENCE [LARGE SCALE GENOMIC DNA]</scope>
    <source>
        <strain evidence="4 5">OG2</strain>
    </source>
</reference>
<organism evidence="4 5">
    <name type="scientific">Maudiozyma exigua</name>
    <name type="common">Yeast</name>
    <name type="synonym">Kazachstania exigua</name>
    <dbReference type="NCBI Taxonomy" id="34358"/>
    <lineage>
        <taxon>Eukaryota</taxon>
        <taxon>Fungi</taxon>
        <taxon>Dikarya</taxon>
        <taxon>Ascomycota</taxon>
        <taxon>Saccharomycotina</taxon>
        <taxon>Saccharomycetes</taxon>
        <taxon>Saccharomycetales</taxon>
        <taxon>Saccharomycetaceae</taxon>
        <taxon>Maudiozyma</taxon>
    </lineage>
</organism>
<dbReference type="NCBIfam" id="NF040713">
    <property type="entry name" value="ZapE"/>
    <property type="match status" value="1"/>
</dbReference>
<keyword evidence="5" id="KW-1185">Reference proteome</keyword>
<evidence type="ECO:0000256" key="1">
    <source>
        <dbReference type="ARBA" id="ARBA00010322"/>
    </source>
</evidence>
<dbReference type="OrthoDB" id="548867at2759"/>
<dbReference type="Gene3D" id="3.40.50.300">
    <property type="entry name" value="P-loop containing nucleotide triphosphate hydrolases"/>
    <property type="match status" value="1"/>
</dbReference>
<dbReference type="Pfam" id="PF03969">
    <property type="entry name" value="AFG1_ATPase"/>
    <property type="match status" value="2"/>
</dbReference>
<evidence type="ECO:0000256" key="3">
    <source>
        <dbReference type="ARBA" id="ARBA00022840"/>
    </source>
</evidence>
<evidence type="ECO:0000313" key="5">
    <source>
        <dbReference type="Proteomes" id="UP000750334"/>
    </source>
</evidence>
<accession>A0A9P7BCM4</accession>
<dbReference type="EMBL" id="PUHR01000025">
    <property type="protein sequence ID" value="KAG0670264.1"/>
    <property type="molecule type" value="Genomic_DNA"/>
</dbReference>
<dbReference type="PANTHER" id="PTHR12169:SF6">
    <property type="entry name" value="AFG1-LIKE ATPASE"/>
    <property type="match status" value="1"/>
</dbReference>
<dbReference type="GO" id="GO:0006515">
    <property type="term" value="P:protein quality control for misfolded or incompletely synthesized proteins"/>
    <property type="evidence" value="ECO:0007669"/>
    <property type="project" value="TreeGrafter"/>
</dbReference>
<evidence type="ECO:0000313" key="4">
    <source>
        <dbReference type="EMBL" id="KAG0670264.1"/>
    </source>
</evidence>
<keyword evidence="2" id="KW-0547">Nucleotide-binding</keyword>
<gene>
    <name evidence="4" type="primary">AFG1</name>
    <name evidence="4" type="ORF">C6P45_002574</name>
</gene>
<evidence type="ECO:0000256" key="2">
    <source>
        <dbReference type="ARBA" id="ARBA00022741"/>
    </source>
</evidence>
<dbReference type="SUPFAM" id="SSF52540">
    <property type="entry name" value="P-loop containing nucleoside triphosphate hydrolases"/>
    <property type="match status" value="1"/>
</dbReference>
<proteinExistence type="inferred from homology"/>
<dbReference type="InterPro" id="IPR005654">
    <property type="entry name" value="ATPase_AFG1-like"/>
</dbReference>
<dbReference type="GO" id="GO:0016887">
    <property type="term" value="F:ATP hydrolysis activity"/>
    <property type="evidence" value="ECO:0007669"/>
    <property type="project" value="InterPro"/>
</dbReference>
<dbReference type="GO" id="GO:0005524">
    <property type="term" value="F:ATP binding"/>
    <property type="evidence" value="ECO:0007669"/>
    <property type="project" value="UniProtKB-KW"/>
</dbReference>
<name>A0A9P7BCM4_MAUEX</name>
<dbReference type="AlphaFoldDB" id="A0A9P7BCM4"/>
<sequence>MSLFITRTTFNTLRLNSVNKSILLAPSLKRYLSNSYHLRNQPKDITPLEEYDRLIKLGRLRDDQFQRGILKSMEHMYKDLLRYQPPPTDKIRLPLPIENLTWRSKLLAKFRKPKDITDVNVMEVGAKLPKGIYLYGDVGCGKTMLMDLFYTTIPKSLSKRRIHFHQFMQYVHKRSHEITLEQQELRENPEDEIDVIPFLAKEIALTSRILCFDEFQVTDVADAMILRRLFTTILSDEYGVILFTTSNRKPDDLYINGVQRESFIPCIELIKNRTAVICLDSETDYRKVPKPVSSVYYYPTHGMKYIFPECELARSCHISKWYEYFAQADEVRGTTNKTGESVYKEFKDYSLSIWGREFKVPKCTPPRVAQFTFKQLCGQPLAAGDYLTLAKNFDAFIVTDIPYLSIFVRDEIRRFITFLDAVYDNGGKLATTGANDFADLFVEPEDILNDYELKPVAEETKPELENGQEVPTGEFDPLVTKHGFSAEVAKKSHIFALDEERFAFARALSRLTQMSSTEWVSKKKV</sequence>
<keyword evidence="3" id="KW-0067">ATP-binding</keyword>
<dbReference type="Proteomes" id="UP000750334">
    <property type="component" value="Unassembled WGS sequence"/>
</dbReference>
<dbReference type="InterPro" id="IPR027417">
    <property type="entry name" value="P-loop_NTPase"/>
</dbReference>
<comment type="caution">
    <text evidence="4">The sequence shown here is derived from an EMBL/GenBank/DDBJ whole genome shotgun (WGS) entry which is preliminary data.</text>
</comment>
<comment type="similarity">
    <text evidence="1">Belongs to the AFG1 ATPase family.</text>
</comment>
<dbReference type="GO" id="GO:0005739">
    <property type="term" value="C:mitochondrion"/>
    <property type="evidence" value="ECO:0007669"/>
    <property type="project" value="TreeGrafter"/>
</dbReference>
<dbReference type="PANTHER" id="PTHR12169">
    <property type="entry name" value="ATPASE N2B"/>
    <property type="match status" value="1"/>
</dbReference>